<reference evidence="7 8" key="1">
    <citation type="submission" date="2019-03" db="EMBL/GenBank/DDBJ databases">
        <title>Draft genome sequences of novel Actinobacteria.</title>
        <authorList>
            <person name="Sahin N."/>
            <person name="Ay H."/>
            <person name="Saygin H."/>
        </authorList>
    </citation>
    <scope>NUCLEOTIDE SEQUENCE [LARGE SCALE GENOMIC DNA]</scope>
    <source>
        <strain evidence="7 8">DSM 45941</strain>
    </source>
</reference>
<dbReference type="GO" id="GO:0000976">
    <property type="term" value="F:transcription cis-regulatory region binding"/>
    <property type="evidence" value="ECO:0007669"/>
    <property type="project" value="TreeGrafter"/>
</dbReference>
<dbReference type="PROSITE" id="PS00356">
    <property type="entry name" value="HTH_LACI_1"/>
    <property type="match status" value="1"/>
</dbReference>
<evidence type="ECO:0000259" key="5">
    <source>
        <dbReference type="PROSITE" id="PS50932"/>
    </source>
</evidence>
<evidence type="ECO:0000259" key="6">
    <source>
        <dbReference type="PROSITE" id="PS50943"/>
    </source>
</evidence>
<dbReference type="PROSITE" id="PS50943">
    <property type="entry name" value="HTH_CROC1"/>
    <property type="match status" value="1"/>
</dbReference>
<dbReference type="SMART" id="SM00354">
    <property type="entry name" value="HTH_LACI"/>
    <property type="match status" value="1"/>
</dbReference>
<proteinExistence type="predicted"/>
<keyword evidence="1" id="KW-0805">Transcription regulation</keyword>
<dbReference type="PROSITE" id="PS50932">
    <property type="entry name" value="HTH_LACI_2"/>
    <property type="match status" value="1"/>
</dbReference>
<keyword evidence="2 7" id="KW-0238">DNA-binding</keyword>
<dbReference type="EMBL" id="SMKY01000212">
    <property type="protein sequence ID" value="TDD71855.1"/>
    <property type="molecule type" value="Genomic_DNA"/>
</dbReference>
<dbReference type="InterPro" id="IPR010982">
    <property type="entry name" value="Lambda_DNA-bd_dom_sf"/>
</dbReference>
<evidence type="ECO:0000313" key="7">
    <source>
        <dbReference type="EMBL" id="TDD71855.1"/>
    </source>
</evidence>
<evidence type="ECO:0000256" key="4">
    <source>
        <dbReference type="SAM" id="MobiDB-lite"/>
    </source>
</evidence>
<name>A0A4R5AJC4_9ACTN</name>
<dbReference type="Pfam" id="PF00356">
    <property type="entry name" value="LacI"/>
    <property type="match status" value="1"/>
</dbReference>
<dbReference type="Proteomes" id="UP000295578">
    <property type="component" value="Unassembled WGS sequence"/>
</dbReference>
<feature type="domain" description="HTH lacI-type" evidence="5">
    <location>
        <begin position="25"/>
        <end position="79"/>
    </location>
</feature>
<sequence>MTVGACRGNRSRPPRIRPPPVAARATISDVAQRAGVSRATVSRVLNGRSTVDPELAERVRRVSRRLRYQPSATAQGPARGTAKAVGGDRARSAGTGSPNRG</sequence>
<dbReference type="PANTHER" id="PTHR30146">
    <property type="entry name" value="LACI-RELATED TRANSCRIPTIONAL REPRESSOR"/>
    <property type="match status" value="1"/>
</dbReference>
<comment type="caution">
    <text evidence="7">The sequence shown here is derived from an EMBL/GenBank/DDBJ whole genome shotgun (WGS) entry which is preliminary data.</text>
</comment>
<feature type="region of interest" description="Disordered" evidence="4">
    <location>
        <begin position="1"/>
        <end position="30"/>
    </location>
</feature>
<gene>
    <name evidence="7" type="ORF">E1293_33215</name>
</gene>
<dbReference type="PRINTS" id="PR00036">
    <property type="entry name" value="HTHLACI"/>
</dbReference>
<keyword evidence="3" id="KW-0804">Transcription</keyword>
<dbReference type="AlphaFoldDB" id="A0A4R5AJC4"/>
<feature type="region of interest" description="Disordered" evidence="4">
    <location>
        <begin position="62"/>
        <end position="101"/>
    </location>
</feature>
<evidence type="ECO:0000256" key="1">
    <source>
        <dbReference type="ARBA" id="ARBA00023015"/>
    </source>
</evidence>
<dbReference type="Gene3D" id="1.10.260.40">
    <property type="entry name" value="lambda repressor-like DNA-binding domains"/>
    <property type="match status" value="1"/>
</dbReference>
<dbReference type="CDD" id="cd01392">
    <property type="entry name" value="HTH_LacI"/>
    <property type="match status" value="1"/>
</dbReference>
<accession>A0A4R5AJC4</accession>
<dbReference type="OrthoDB" id="252678at2"/>
<dbReference type="GO" id="GO:0003700">
    <property type="term" value="F:DNA-binding transcription factor activity"/>
    <property type="evidence" value="ECO:0007669"/>
    <property type="project" value="TreeGrafter"/>
</dbReference>
<keyword evidence="8" id="KW-1185">Reference proteome</keyword>
<dbReference type="SUPFAM" id="SSF47413">
    <property type="entry name" value="lambda repressor-like DNA-binding domains"/>
    <property type="match status" value="1"/>
</dbReference>
<feature type="domain" description="HTH cro/C1-type" evidence="6">
    <location>
        <begin position="26"/>
        <end position="59"/>
    </location>
</feature>
<organism evidence="7 8">
    <name type="scientific">Actinomadura darangshiensis</name>
    <dbReference type="NCBI Taxonomy" id="705336"/>
    <lineage>
        <taxon>Bacteria</taxon>
        <taxon>Bacillati</taxon>
        <taxon>Actinomycetota</taxon>
        <taxon>Actinomycetes</taxon>
        <taxon>Streptosporangiales</taxon>
        <taxon>Thermomonosporaceae</taxon>
        <taxon>Actinomadura</taxon>
    </lineage>
</organism>
<dbReference type="PANTHER" id="PTHR30146:SF109">
    <property type="entry name" value="HTH-TYPE TRANSCRIPTIONAL REGULATOR GALS"/>
    <property type="match status" value="1"/>
</dbReference>
<evidence type="ECO:0000256" key="3">
    <source>
        <dbReference type="ARBA" id="ARBA00023163"/>
    </source>
</evidence>
<evidence type="ECO:0000313" key="8">
    <source>
        <dbReference type="Proteomes" id="UP000295578"/>
    </source>
</evidence>
<dbReference type="InterPro" id="IPR000843">
    <property type="entry name" value="HTH_LacI"/>
</dbReference>
<protein>
    <submittedName>
        <fullName evidence="7">LacI family DNA-binding transcriptional regulator</fullName>
    </submittedName>
</protein>
<dbReference type="InterPro" id="IPR001387">
    <property type="entry name" value="Cro/C1-type_HTH"/>
</dbReference>
<evidence type="ECO:0000256" key="2">
    <source>
        <dbReference type="ARBA" id="ARBA00023125"/>
    </source>
</evidence>